<keyword evidence="2" id="KW-1185">Reference proteome</keyword>
<dbReference type="Proteomes" id="UP000246702">
    <property type="component" value="Unassembled WGS sequence"/>
</dbReference>
<evidence type="ECO:0008006" key="3">
    <source>
        <dbReference type="Google" id="ProtNLM"/>
    </source>
</evidence>
<evidence type="ECO:0000313" key="1">
    <source>
        <dbReference type="EMBL" id="PWY90384.1"/>
    </source>
</evidence>
<evidence type="ECO:0000313" key="2">
    <source>
        <dbReference type="Proteomes" id="UP000246702"/>
    </source>
</evidence>
<reference evidence="1 2" key="1">
    <citation type="submission" date="2016-12" db="EMBL/GenBank/DDBJ databases">
        <title>The genomes of Aspergillus section Nigri reveals drivers in fungal speciation.</title>
        <authorList>
            <consortium name="DOE Joint Genome Institute"/>
            <person name="Vesth T.C."/>
            <person name="Nybo J."/>
            <person name="Theobald S."/>
            <person name="Brandl J."/>
            <person name="Frisvad J.C."/>
            <person name="Nielsen K.F."/>
            <person name="Lyhne E.K."/>
            <person name="Kogle M.E."/>
            <person name="Kuo A."/>
            <person name="Riley R."/>
            <person name="Clum A."/>
            <person name="Nolan M."/>
            <person name="Lipzen A."/>
            <person name="Salamov A."/>
            <person name="Henrissat B."/>
            <person name="Wiebenga A."/>
            <person name="De Vries R.P."/>
            <person name="Grigoriev I.V."/>
            <person name="Mortensen U.H."/>
            <person name="Andersen M.R."/>
            <person name="Baker S.E."/>
        </authorList>
    </citation>
    <scope>NUCLEOTIDE SEQUENCE [LARGE SCALE GENOMIC DNA]</scope>
    <source>
        <strain evidence="1 2">CBS 115572</strain>
    </source>
</reference>
<accession>A0A317WVE0</accession>
<dbReference type="SUPFAM" id="SSF56112">
    <property type="entry name" value="Protein kinase-like (PK-like)"/>
    <property type="match status" value="1"/>
</dbReference>
<gene>
    <name evidence="1" type="ORF">BO94DRAFT_565037</name>
</gene>
<dbReference type="EMBL" id="MSFK01000010">
    <property type="protein sequence ID" value="PWY90384.1"/>
    <property type="molecule type" value="Genomic_DNA"/>
</dbReference>
<dbReference type="InterPro" id="IPR011009">
    <property type="entry name" value="Kinase-like_dom_sf"/>
</dbReference>
<sequence>MLRWILSHSSFESTGEFFFQRSPPDWINAVHEDRQNFRPFVSQENWMLERSVGANLRSSQYQIQVLWLLVQYKATFIPKFVAKVFPEYTETDALTQLRRFPPRVPKTLKEAKHELDPYVNEARVYHRIETSCPSSEKIYFPQFHGVITDFGVSNFIPGFINPRAVVLEAVRPKLASRRILATCREDSHGFRNQLSGLGFLSVFEMEYYNSLFHDRIRRLLALHRLGITHGDVRDDHFRLPGDFYDTVLYDLSISYTFSPVTPYLVNFRLPRSLKDISESEQAMVGQHILERSKNIDFRDHLIKSTGITESAIMNALFRPPNDEPLELIILRIRFRPDAFSMPSVNSVFPFLEALRPKDDYTWHIRRGRLLESYEPLWLCSTMDDSGQAAMSFVSDMDCVQNMKGSRCRYLLCLIPKEWGVEGVRSLLMSICLSLPRGSRGCIKTWLELKSYT</sequence>
<organism evidence="1 2">
    <name type="scientific">Aspergillus sclerotioniger CBS 115572</name>
    <dbReference type="NCBI Taxonomy" id="1450535"/>
    <lineage>
        <taxon>Eukaryota</taxon>
        <taxon>Fungi</taxon>
        <taxon>Dikarya</taxon>
        <taxon>Ascomycota</taxon>
        <taxon>Pezizomycotina</taxon>
        <taxon>Eurotiomycetes</taxon>
        <taxon>Eurotiomycetidae</taxon>
        <taxon>Eurotiales</taxon>
        <taxon>Aspergillaceae</taxon>
        <taxon>Aspergillus</taxon>
        <taxon>Aspergillus subgen. Circumdati</taxon>
    </lineage>
</organism>
<comment type="caution">
    <text evidence="1">The sequence shown here is derived from an EMBL/GenBank/DDBJ whole genome shotgun (WGS) entry which is preliminary data.</text>
</comment>
<dbReference type="OrthoDB" id="4138941at2759"/>
<protein>
    <recommendedName>
        <fullName evidence="3">Protein kinase domain-containing protein</fullName>
    </recommendedName>
</protein>
<proteinExistence type="predicted"/>
<dbReference type="RefSeq" id="XP_025468762.1">
    <property type="nucleotide sequence ID" value="XM_025614470.1"/>
</dbReference>
<name>A0A317WVE0_9EURO</name>
<dbReference type="STRING" id="1450535.A0A317WVE0"/>
<dbReference type="AlphaFoldDB" id="A0A317WVE0"/>
<dbReference type="GeneID" id="37116613"/>